<dbReference type="GO" id="GO:0006402">
    <property type="term" value="P:mRNA catabolic process"/>
    <property type="evidence" value="ECO:0007669"/>
    <property type="project" value="InterPro"/>
</dbReference>
<keyword evidence="2 5" id="KW-0810">Translation regulation</keyword>
<dbReference type="SUPFAM" id="SSF117130">
    <property type="entry name" value="CsrA-like"/>
    <property type="match status" value="1"/>
</dbReference>
<proteinExistence type="inferred from homology"/>
<comment type="similarity">
    <text evidence="5">Belongs to the CsrA/RsmA family.</text>
</comment>
<keyword evidence="5" id="KW-0678">Repressor</keyword>
<dbReference type="Proteomes" id="UP000198600">
    <property type="component" value="Chromosome I"/>
</dbReference>
<gene>
    <name evidence="5" type="primary">csrA</name>
    <name evidence="6" type="ORF">SAMN05216202_2868</name>
</gene>
<dbReference type="HAMAP" id="MF_00167">
    <property type="entry name" value="CsrA"/>
    <property type="match status" value="1"/>
</dbReference>
<dbReference type="PANTHER" id="PTHR34984">
    <property type="entry name" value="CARBON STORAGE REGULATOR"/>
    <property type="match status" value="1"/>
</dbReference>
<keyword evidence="3 5" id="KW-0694">RNA-binding</keyword>
<dbReference type="NCBIfam" id="NF002469">
    <property type="entry name" value="PRK01712.1"/>
    <property type="match status" value="1"/>
</dbReference>
<evidence type="ECO:0000256" key="2">
    <source>
        <dbReference type="ARBA" id="ARBA00022845"/>
    </source>
</evidence>
<dbReference type="InterPro" id="IPR003751">
    <property type="entry name" value="CsrA"/>
</dbReference>
<dbReference type="GO" id="GO:0045947">
    <property type="term" value="P:negative regulation of translational initiation"/>
    <property type="evidence" value="ECO:0007669"/>
    <property type="project" value="UniProtKB-UniRule"/>
</dbReference>
<comment type="function">
    <text evidence="5">A key translational regulator that binds mRNA to regulate translation initiation and/or mRNA stability. Mediates global changes in gene expression, shifting from rapid growth to stress survival by linking envelope stress, the stringent response and the catabolite repression systems. Usually binds in the 5'-UTR; binding at or near the Shine-Dalgarno sequence prevents ribosome-binding, repressing translation, binding elsewhere in the 5'-UTR can activate translation and/or stabilize the mRNA. Its function is antagonized by small RNA(s).</text>
</comment>
<dbReference type="OrthoDB" id="9809061at2"/>
<comment type="subcellular location">
    <subcellularLocation>
        <location evidence="5">Cytoplasm</location>
    </subcellularLocation>
</comment>
<evidence type="ECO:0000256" key="5">
    <source>
        <dbReference type="HAMAP-Rule" id="MF_00167"/>
    </source>
</evidence>
<evidence type="ECO:0000256" key="4">
    <source>
        <dbReference type="ARBA" id="ARBA00023159"/>
    </source>
</evidence>
<keyword evidence="1 5" id="KW-0963">Cytoplasm</keyword>
<dbReference type="GO" id="GO:0006109">
    <property type="term" value="P:regulation of carbohydrate metabolic process"/>
    <property type="evidence" value="ECO:0007669"/>
    <property type="project" value="UniProtKB-UniRule"/>
</dbReference>
<evidence type="ECO:0000256" key="3">
    <source>
        <dbReference type="ARBA" id="ARBA00022884"/>
    </source>
</evidence>
<organism evidence="6 7">
    <name type="scientific">Pseudomonas mucidolens</name>
    <dbReference type="NCBI Taxonomy" id="46679"/>
    <lineage>
        <taxon>Bacteria</taxon>
        <taxon>Pseudomonadati</taxon>
        <taxon>Pseudomonadota</taxon>
        <taxon>Gammaproteobacteria</taxon>
        <taxon>Pseudomonadales</taxon>
        <taxon>Pseudomonadaceae</taxon>
        <taxon>Pseudomonas</taxon>
    </lineage>
</organism>
<name>A0A1H2N2W1_9PSED</name>
<accession>A0A1H2N2W1</accession>
<dbReference type="InterPro" id="IPR036107">
    <property type="entry name" value="CsrA_sf"/>
</dbReference>
<dbReference type="GO" id="GO:0005829">
    <property type="term" value="C:cytosol"/>
    <property type="evidence" value="ECO:0007669"/>
    <property type="project" value="TreeGrafter"/>
</dbReference>
<keyword evidence="7" id="KW-1185">Reference proteome</keyword>
<keyword evidence="4 5" id="KW-0010">Activator</keyword>
<evidence type="ECO:0000256" key="1">
    <source>
        <dbReference type="ARBA" id="ARBA00022490"/>
    </source>
</evidence>
<dbReference type="STRING" id="46679.SAMN05216202_2868"/>
<evidence type="ECO:0000313" key="7">
    <source>
        <dbReference type="Proteomes" id="UP000198600"/>
    </source>
</evidence>
<sequence length="67" mass="7534">MLILSRAVGEFISIGEHITLRILEVNGRQVKLGVEAPSGVKVYREEVYQRILERQGRYAAPESVPNP</sequence>
<dbReference type="Gene3D" id="2.60.40.4380">
    <property type="entry name" value="Translational regulator CsrA"/>
    <property type="match status" value="1"/>
</dbReference>
<dbReference type="PANTHER" id="PTHR34984:SF1">
    <property type="entry name" value="CARBON STORAGE REGULATOR"/>
    <property type="match status" value="1"/>
</dbReference>
<evidence type="ECO:0000313" key="6">
    <source>
        <dbReference type="EMBL" id="SDU99684.1"/>
    </source>
</evidence>
<dbReference type="GO" id="GO:0048027">
    <property type="term" value="F:mRNA 5'-UTR binding"/>
    <property type="evidence" value="ECO:0007669"/>
    <property type="project" value="UniProtKB-UniRule"/>
</dbReference>
<dbReference type="AlphaFoldDB" id="A0A1H2N2W1"/>
<dbReference type="EMBL" id="LT629802">
    <property type="protein sequence ID" value="SDU99684.1"/>
    <property type="molecule type" value="Genomic_DNA"/>
</dbReference>
<dbReference type="GO" id="GO:0045948">
    <property type="term" value="P:positive regulation of translational initiation"/>
    <property type="evidence" value="ECO:0007669"/>
    <property type="project" value="UniProtKB-UniRule"/>
</dbReference>
<reference evidence="7" key="1">
    <citation type="submission" date="2016-10" db="EMBL/GenBank/DDBJ databases">
        <authorList>
            <person name="Varghese N."/>
            <person name="Submissions S."/>
        </authorList>
    </citation>
    <scope>NUCLEOTIDE SEQUENCE [LARGE SCALE GENOMIC DNA]</scope>
    <source>
        <strain evidence="7">LMG 2223</strain>
    </source>
</reference>
<comment type="subunit">
    <text evidence="5">Homodimer; the beta-strands of each monomer intercalate to form a hydrophobic core, while the alpha-helices form wings that extend away from the core.</text>
</comment>
<protein>
    <recommendedName>
        <fullName evidence="5">Translational regulator CsrA</fullName>
    </recommendedName>
    <alternativeName>
        <fullName evidence="5">Carbon storage regulator</fullName>
    </alternativeName>
</protein>
<dbReference type="Pfam" id="PF02599">
    <property type="entry name" value="CsrA"/>
    <property type="match status" value="1"/>
</dbReference>
<dbReference type="RefSeq" id="WP_084378092.1">
    <property type="nucleotide sequence ID" value="NZ_LS483433.1"/>
</dbReference>
<dbReference type="NCBIfam" id="TIGR00202">
    <property type="entry name" value="csrA"/>
    <property type="match status" value="1"/>
</dbReference>